<evidence type="ECO:0000313" key="6">
    <source>
        <dbReference type="EMBL" id="SDO21219.1"/>
    </source>
</evidence>
<dbReference type="InterPro" id="IPR005119">
    <property type="entry name" value="LysR_subst-bd"/>
</dbReference>
<dbReference type="RefSeq" id="WP_092341716.1">
    <property type="nucleotide sequence ID" value="NZ_FNIB01000012.1"/>
</dbReference>
<dbReference type="Pfam" id="PF03466">
    <property type="entry name" value="LysR_substrate"/>
    <property type="match status" value="1"/>
</dbReference>
<dbReference type="Pfam" id="PF00126">
    <property type="entry name" value="HTH_1"/>
    <property type="match status" value="1"/>
</dbReference>
<dbReference type="Proteomes" id="UP000199639">
    <property type="component" value="Unassembled WGS sequence"/>
</dbReference>
<evidence type="ECO:0000256" key="4">
    <source>
        <dbReference type="ARBA" id="ARBA00023163"/>
    </source>
</evidence>
<keyword evidence="3 6" id="KW-0238">DNA-binding</keyword>
<dbReference type="Proteomes" id="UP000298252">
    <property type="component" value="Unassembled WGS sequence"/>
</dbReference>
<dbReference type="InterPro" id="IPR000847">
    <property type="entry name" value="LysR_HTH_N"/>
</dbReference>
<organism evidence="6 8">
    <name type="scientific">Cryobacterium flavum</name>
    <dbReference type="NCBI Taxonomy" id="1424659"/>
    <lineage>
        <taxon>Bacteria</taxon>
        <taxon>Bacillati</taxon>
        <taxon>Actinomycetota</taxon>
        <taxon>Actinomycetes</taxon>
        <taxon>Micrococcales</taxon>
        <taxon>Microbacteriaceae</taxon>
        <taxon>Cryobacterium</taxon>
    </lineage>
</organism>
<proteinExistence type="inferred from homology"/>
<gene>
    <name evidence="7" type="ORF">E3O21_19280</name>
    <name evidence="6" type="ORF">SAMN05216368_11282</name>
</gene>
<dbReference type="Gene3D" id="1.10.10.10">
    <property type="entry name" value="Winged helix-like DNA-binding domain superfamily/Winged helix DNA-binding domain"/>
    <property type="match status" value="1"/>
</dbReference>
<dbReference type="InterPro" id="IPR036390">
    <property type="entry name" value="WH_DNA-bd_sf"/>
</dbReference>
<keyword evidence="4" id="KW-0804">Transcription</keyword>
<evidence type="ECO:0000256" key="1">
    <source>
        <dbReference type="ARBA" id="ARBA00009437"/>
    </source>
</evidence>
<dbReference type="InterPro" id="IPR036388">
    <property type="entry name" value="WH-like_DNA-bd_sf"/>
</dbReference>
<dbReference type="GO" id="GO:0003700">
    <property type="term" value="F:DNA-binding transcription factor activity"/>
    <property type="evidence" value="ECO:0007669"/>
    <property type="project" value="InterPro"/>
</dbReference>
<dbReference type="AlphaFoldDB" id="A0A4R8UWT2"/>
<evidence type="ECO:0000313" key="8">
    <source>
        <dbReference type="Proteomes" id="UP000199639"/>
    </source>
</evidence>
<dbReference type="FunFam" id="1.10.10.10:FF:000001">
    <property type="entry name" value="LysR family transcriptional regulator"/>
    <property type="match status" value="1"/>
</dbReference>
<evidence type="ECO:0000259" key="5">
    <source>
        <dbReference type="PROSITE" id="PS50931"/>
    </source>
</evidence>
<evidence type="ECO:0000313" key="7">
    <source>
        <dbReference type="EMBL" id="TFB71982.1"/>
    </source>
</evidence>
<dbReference type="GO" id="GO:0032993">
    <property type="term" value="C:protein-DNA complex"/>
    <property type="evidence" value="ECO:0007669"/>
    <property type="project" value="TreeGrafter"/>
</dbReference>
<evidence type="ECO:0000313" key="9">
    <source>
        <dbReference type="Proteomes" id="UP000298252"/>
    </source>
</evidence>
<evidence type="ECO:0000256" key="2">
    <source>
        <dbReference type="ARBA" id="ARBA00023015"/>
    </source>
</evidence>
<dbReference type="PROSITE" id="PS50931">
    <property type="entry name" value="HTH_LYSR"/>
    <property type="match status" value="1"/>
</dbReference>
<feature type="domain" description="HTH lysR-type" evidence="5">
    <location>
        <begin position="1"/>
        <end position="58"/>
    </location>
</feature>
<reference evidence="7 9" key="2">
    <citation type="submission" date="2019-03" db="EMBL/GenBank/DDBJ databases">
        <title>Genomics of glacier-inhabiting Cryobacterium strains.</title>
        <authorList>
            <person name="Liu Q."/>
            <person name="Xin Y.-H."/>
        </authorList>
    </citation>
    <scope>NUCLEOTIDE SEQUENCE [LARGE SCALE GENOMIC DNA]</scope>
    <source>
        <strain evidence="7 9">Hh8</strain>
    </source>
</reference>
<dbReference type="SUPFAM" id="SSF53850">
    <property type="entry name" value="Periplasmic binding protein-like II"/>
    <property type="match status" value="1"/>
</dbReference>
<name>A0A4R8UWT2_9MICO</name>
<comment type="similarity">
    <text evidence="1">Belongs to the LysR transcriptional regulatory family.</text>
</comment>
<dbReference type="SUPFAM" id="SSF46785">
    <property type="entry name" value="Winged helix' DNA-binding domain"/>
    <property type="match status" value="1"/>
</dbReference>
<protein>
    <submittedName>
        <fullName evidence="6">DNA-binding transcriptional regulator, LysR family</fullName>
    </submittedName>
    <submittedName>
        <fullName evidence="7">LysR family transcriptional regulator</fullName>
    </submittedName>
</protein>
<reference evidence="6 8" key="1">
    <citation type="submission" date="2016-10" db="EMBL/GenBank/DDBJ databases">
        <authorList>
            <person name="Varghese N."/>
            <person name="Submissions S."/>
        </authorList>
    </citation>
    <scope>NUCLEOTIDE SEQUENCE [LARGE SCALE GENOMIC DNA]</scope>
    <source>
        <strain evidence="6 8">CGMCC 1.11215</strain>
    </source>
</reference>
<dbReference type="PRINTS" id="PR00039">
    <property type="entry name" value="HTHLYSR"/>
</dbReference>
<dbReference type="EMBL" id="FNIB01000012">
    <property type="protein sequence ID" value="SDO21219.1"/>
    <property type="molecule type" value="Genomic_DNA"/>
</dbReference>
<keyword evidence="9" id="KW-1185">Reference proteome</keyword>
<dbReference type="PANTHER" id="PTHR30346:SF17">
    <property type="entry name" value="LYSR FAMILY TRANSCRIPTIONAL REGULATOR"/>
    <property type="match status" value="1"/>
</dbReference>
<dbReference type="STRING" id="1424659.SAMN05216368_11282"/>
<dbReference type="Gene3D" id="3.40.190.10">
    <property type="entry name" value="Periplasmic binding protein-like II"/>
    <property type="match status" value="2"/>
</dbReference>
<accession>A0A4R8UWT2</accession>
<dbReference type="GO" id="GO:0003677">
    <property type="term" value="F:DNA binding"/>
    <property type="evidence" value="ECO:0007669"/>
    <property type="project" value="UniProtKB-KW"/>
</dbReference>
<keyword evidence="2" id="KW-0805">Transcription regulation</keyword>
<sequence length="298" mass="32304">MELRHLTYFAKVAELGSVSRAATALNITQPALSRQIKDLERSIGYILFDRGPRGVTLTAAGAGLFRHCETVFAQVDRIPEVLRTAAQNRQMLHVGVPQGLPYDWFLALLQAVDAQVPTIALTLHEATTDEQWQMLQSKLVDVALLHREAPEAGGSMLLMKQTIGVAVVADSPLAGLAEVGFAELDGLSVMAHAVGEIAAEEIRLRAAAAAAGVSMQWVFRRFSEHSGLIAVTAKVDAVLLTQSSAARHLPDWVWIPVRAERDPSFDLAIRTWATWNEPGTPHVQALLSVMSAQARPLG</sequence>
<dbReference type="EMBL" id="SOFD01000044">
    <property type="protein sequence ID" value="TFB71982.1"/>
    <property type="molecule type" value="Genomic_DNA"/>
</dbReference>
<dbReference type="PANTHER" id="PTHR30346">
    <property type="entry name" value="TRANSCRIPTIONAL DUAL REGULATOR HCAR-RELATED"/>
    <property type="match status" value="1"/>
</dbReference>
<evidence type="ECO:0000256" key="3">
    <source>
        <dbReference type="ARBA" id="ARBA00023125"/>
    </source>
</evidence>